<evidence type="ECO:0000256" key="2">
    <source>
        <dbReference type="ARBA" id="ARBA00022692"/>
    </source>
</evidence>
<feature type="transmembrane region" description="Helical" evidence="5">
    <location>
        <begin position="173"/>
        <end position="193"/>
    </location>
</feature>
<dbReference type="RefSeq" id="WP_211348527.1">
    <property type="nucleotide sequence ID" value="NZ_SNYV01000014.1"/>
</dbReference>
<feature type="domain" description="EamA" evidence="6">
    <location>
        <begin position="6"/>
        <end position="132"/>
    </location>
</feature>
<dbReference type="Pfam" id="PF00892">
    <property type="entry name" value="EamA"/>
    <property type="match status" value="2"/>
</dbReference>
<evidence type="ECO:0000256" key="3">
    <source>
        <dbReference type="ARBA" id="ARBA00022989"/>
    </source>
</evidence>
<name>A0A4R6WFP7_9SPHI</name>
<evidence type="ECO:0000256" key="4">
    <source>
        <dbReference type="ARBA" id="ARBA00023136"/>
    </source>
</evidence>
<dbReference type="EMBL" id="SNYV01000014">
    <property type="protein sequence ID" value="TDQ76993.1"/>
    <property type="molecule type" value="Genomic_DNA"/>
</dbReference>
<evidence type="ECO:0000256" key="5">
    <source>
        <dbReference type="SAM" id="Phobius"/>
    </source>
</evidence>
<dbReference type="GO" id="GO:0016020">
    <property type="term" value="C:membrane"/>
    <property type="evidence" value="ECO:0007669"/>
    <property type="project" value="UniProtKB-SubCell"/>
</dbReference>
<protein>
    <submittedName>
        <fullName evidence="7">EamA domain-containing membrane protein RarD</fullName>
    </submittedName>
</protein>
<keyword evidence="3 5" id="KW-1133">Transmembrane helix</keyword>
<dbReference type="AlphaFoldDB" id="A0A4R6WFP7"/>
<keyword evidence="8" id="KW-1185">Reference proteome</keyword>
<comment type="subcellular location">
    <subcellularLocation>
        <location evidence="1">Membrane</location>
        <topology evidence="1">Multi-pass membrane protein</topology>
    </subcellularLocation>
</comment>
<dbReference type="Proteomes" id="UP000295292">
    <property type="component" value="Unassembled WGS sequence"/>
</dbReference>
<proteinExistence type="predicted"/>
<feature type="transmembrane region" description="Helical" evidence="5">
    <location>
        <begin position="89"/>
        <end position="110"/>
    </location>
</feature>
<feature type="transmembrane region" description="Helical" evidence="5">
    <location>
        <begin position="141"/>
        <end position="161"/>
    </location>
</feature>
<feature type="transmembrane region" description="Helical" evidence="5">
    <location>
        <begin position="199"/>
        <end position="218"/>
    </location>
</feature>
<feature type="domain" description="EamA" evidence="6">
    <location>
        <begin position="144"/>
        <end position="272"/>
    </location>
</feature>
<dbReference type="PANTHER" id="PTHR22911">
    <property type="entry name" value="ACYL-MALONYL CONDENSING ENZYME-RELATED"/>
    <property type="match status" value="1"/>
</dbReference>
<gene>
    <name evidence="7" type="ORF">CLV99_2385</name>
</gene>
<feature type="transmembrane region" description="Helical" evidence="5">
    <location>
        <begin position="7"/>
        <end position="26"/>
    </location>
</feature>
<dbReference type="PANTHER" id="PTHR22911:SF6">
    <property type="entry name" value="SOLUTE CARRIER FAMILY 35 MEMBER G1"/>
    <property type="match status" value="1"/>
</dbReference>
<feature type="transmembrane region" description="Helical" evidence="5">
    <location>
        <begin position="65"/>
        <end position="83"/>
    </location>
</feature>
<feature type="transmembrane region" description="Helical" evidence="5">
    <location>
        <begin position="32"/>
        <end position="50"/>
    </location>
</feature>
<keyword evidence="4 5" id="KW-0472">Membrane</keyword>
<evidence type="ECO:0000259" key="6">
    <source>
        <dbReference type="Pfam" id="PF00892"/>
    </source>
</evidence>
<dbReference type="SUPFAM" id="SSF103481">
    <property type="entry name" value="Multidrug resistance efflux transporter EmrE"/>
    <property type="match status" value="2"/>
</dbReference>
<keyword evidence="2 5" id="KW-0812">Transmembrane</keyword>
<organism evidence="7 8">
    <name type="scientific">Sphingobacterium yanglingense</name>
    <dbReference type="NCBI Taxonomy" id="1437280"/>
    <lineage>
        <taxon>Bacteria</taxon>
        <taxon>Pseudomonadati</taxon>
        <taxon>Bacteroidota</taxon>
        <taxon>Sphingobacteriia</taxon>
        <taxon>Sphingobacteriales</taxon>
        <taxon>Sphingobacteriaceae</taxon>
        <taxon>Sphingobacterium</taxon>
    </lineage>
</organism>
<reference evidence="7 8" key="1">
    <citation type="submission" date="2019-03" db="EMBL/GenBank/DDBJ databases">
        <title>Genomic Encyclopedia of Archaeal and Bacterial Type Strains, Phase II (KMG-II): from individual species to whole genera.</title>
        <authorList>
            <person name="Goeker M."/>
        </authorList>
    </citation>
    <scope>NUCLEOTIDE SEQUENCE [LARGE SCALE GENOMIC DNA]</scope>
    <source>
        <strain evidence="7 8">DSM 28353</strain>
    </source>
</reference>
<feature type="transmembrane region" description="Helical" evidence="5">
    <location>
        <begin position="255"/>
        <end position="273"/>
    </location>
</feature>
<feature type="transmembrane region" description="Helical" evidence="5">
    <location>
        <begin position="117"/>
        <end position="135"/>
    </location>
</feature>
<accession>A0A4R6WFP7</accession>
<sequence>MQDKSVQYMLLAGFFFAMMNVCVKYVSHLPTLEVVLFRSIFSLCVTYYLLRKNNIPPLGNNKGTLTLRGIAGCLGLIGSFYTLQHIPLASAVTINYLSPFFTAILGIFIVKQKVRAIQFLYFAISITGVILLKGFDFRISTLDLIIGLGAAFFAGVAYNMIARAKNDEHPLVIIFYFPLLTIPVAVVYCLYDWTTPIGIDWFYLLLIGIFTQLAQYYMTLSYQTANLAKVASLNYLGVIYALGFGYFIFDESFSTMSFVAIGIILLGVLLNLFDQKILTKIRSIRV</sequence>
<evidence type="ECO:0000256" key="1">
    <source>
        <dbReference type="ARBA" id="ARBA00004141"/>
    </source>
</evidence>
<comment type="caution">
    <text evidence="7">The sequence shown here is derived from an EMBL/GenBank/DDBJ whole genome shotgun (WGS) entry which is preliminary data.</text>
</comment>
<evidence type="ECO:0000313" key="8">
    <source>
        <dbReference type="Proteomes" id="UP000295292"/>
    </source>
</evidence>
<evidence type="ECO:0000313" key="7">
    <source>
        <dbReference type="EMBL" id="TDQ76993.1"/>
    </source>
</evidence>
<dbReference type="InterPro" id="IPR037185">
    <property type="entry name" value="EmrE-like"/>
</dbReference>
<feature type="transmembrane region" description="Helical" evidence="5">
    <location>
        <begin position="230"/>
        <end position="249"/>
    </location>
</feature>
<dbReference type="InterPro" id="IPR000620">
    <property type="entry name" value="EamA_dom"/>
</dbReference>